<protein>
    <submittedName>
        <fullName evidence="1">Uncharacterized protein</fullName>
    </submittedName>
</protein>
<sequence>MPLSDTARNNRERDVQVDNNRLSMTEVQLERAALRLTMKTRIGGADYRSGASDPGTDAALVAQAYLDLMQANRDDQNALHVAAINARAKTTAPLKMYPSVQLASGEYFDFLNPCDTPLSIEDIAAGLSRLCRFTGQLGAHVSSDAIYTIAQHSVLASENCEPGHELAALLHDGAESVIGDMSSPLKQLLPCYKAVEARVENCIFTTFGVPTTLSPEVKAIDLVMLATEKRDLMPRRADDDAVWTMLRGVEPLPFTIEPWSPLEARQRFLHRYAYLTQGVFPKPGEAYATPHNDAPAAYVEGFRRANPVSPPSYPWHGSAIHSVVGRH</sequence>
<evidence type="ECO:0000313" key="1">
    <source>
        <dbReference type="EMBL" id="UTC28586.1"/>
    </source>
</evidence>
<dbReference type="Proteomes" id="UP001056634">
    <property type="component" value="Segment"/>
</dbReference>
<reference evidence="1" key="1">
    <citation type="submission" date="2022-04" db="EMBL/GenBank/DDBJ databases">
        <authorList>
            <person name="Friedrich I."/>
            <person name="Schneider D."/>
            <person name="Poehlein A."/>
            <person name="Hertel R."/>
            <person name="Daniel R."/>
        </authorList>
    </citation>
    <scope>NUCLEOTIDE SEQUENCE</scope>
</reference>
<evidence type="ECO:0000313" key="2">
    <source>
        <dbReference type="Proteomes" id="UP001056634"/>
    </source>
</evidence>
<accession>A0A9E7N2B8</accession>
<dbReference type="SUPFAM" id="SSF109604">
    <property type="entry name" value="HD-domain/PDEase-like"/>
    <property type="match status" value="1"/>
</dbReference>
<name>A0A9E7N2B8_9CAUD</name>
<dbReference type="EMBL" id="ON529851">
    <property type="protein sequence ID" value="UTC28586.1"/>
    <property type="molecule type" value="Genomic_DNA"/>
</dbReference>
<dbReference type="Gene3D" id="1.10.3210.10">
    <property type="entry name" value="Hypothetical protein af1432"/>
    <property type="match status" value="1"/>
</dbReference>
<organism evidence="1 2">
    <name type="scientific">Brevundimonas phage vB_BpoS-Marchewka</name>
    <dbReference type="NCBI Taxonomy" id="2948604"/>
    <lineage>
        <taxon>Viruses</taxon>
        <taxon>Duplodnaviria</taxon>
        <taxon>Heunggongvirae</taxon>
        <taxon>Uroviricota</taxon>
        <taxon>Caudoviricetes</taxon>
        <taxon>Jeanschmidtviridae</taxon>
        <taxon>Marchewkavirus</taxon>
        <taxon>Marchewkavirus marchewka</taxon>
    </lineage>
</organism>
<gene>
    <name evidence="1" type="ORF">MARCHEWKA_00730</name>
</gene>
<keyword evidence="2" id="KW-1185">Reference proteome</keyword>
<proteinExistence type="predicted"/>